<evidence type="ECO:0000259" key="1">
    <source>
        <dbReference type="SMART" id="SM00881"/>
    </source>
</evidence>
<accession>A0ABQ2L5B7</accession>
<sequence>MFKNPSDDHIHALLERVKTIAVVGASLKDGRPSRGVARFLMDQGYRVIPVNPAYEGQDFAPGVPVLDSLDAIGHPVDMVDIFRRSADAGSVVDEAIRIGAKAVWLQEGVWDEAAAQRAEKAGLMVVMDRCPAKEIPRLGVKAKG</sequence>
<dbReference type="PANTHER" id="PTHR33303">
    <property type="entry name" value="CYTOPLASMIC PROTEIN-RELATED"/>
    <property type="match status" value="1"/>
</dbReference>
<dbReference type="EMBL" id="BMOV01000001">
    <property type="protein sequence ID" value="GGO04099.1"/>
    <property type="molecule type" value="Genomic_DNA"/>
</dbReference>
<reference evidence="3" key="1">
    <citation type="journal article" date="2019" name="Int. J. Syst. Evol. Microbiol.">
        <title>The Global Catalogue of Microorganisms (GCM) 10K type strain sequencing project: providing services to taxonomists for standard genome sequencing and annotation.</title>
        <authorList>
            <consortium name="The Broad Institute Genomics Platform"/>
            <consortium name="The Broad Institute Genome Sequencing Center for Infectious Disease"/>
            <person name="Wu L."/>
            <person name="Ma J."/>
        </authorList>
    </citation>
    <scope>NUCLEOTIDE SEQUENCE [LARGE SCALE GENOMIC DNA]</scope>
    <source>
        <strain evidence="3">JCM 17843</strain>
    </source>
</reference>
<dbReference type="Pfam" id="PF13380">
    <property type="entry name" value="CoA_binding_2"/>
    <property type="match status" value="1"/>
</dbReference>
<evidence type="ECO:0000313" key="2">
    <source>
        <dbReference type="EMBL" id="GGO04099.1"/>
    </source>
</evidence>
<feature type="domain" description="CoA-binding" evidence="1">
    <location>
        <begin position="13"/>
        <end position="109"/>
    </location>
</feature>
<dbReference type="PANTHER" id="PTHR33303:SF2">
    <property type="entry name" value="COA-BINDING DOMAIN-CONTAINING PROTEIN"/>
    <property type="match status" value="1"/>
</dbReference>
<proteinExistence type="predicted"/>
<comment type="caution">
    <text evidence="2">The sequence shown here is derived from an EMBL/GenBank/DDBJ whole genome shotgun (WGS) entry which is preliminary data.</text>
</comment>
<dbReference type="RefSeq" id="WP_150004542.1">
    <property type="nucleotide sequence ID" value="NZ_BMOV01000001.1"/>
</dbReference>
<dbReference type="SMART" id="SM00881">
    <property type="entry name" value="CoA_binding"/>
    <property type="match status" value="1"/>
</dbReference>
<gene>
    <name evidence="2" type="ORF">GCM10007972_00170</name>
</gene>
<keyword evidence="3" id="KW-1185">Reference proteome</keyword>
<name>A0ABQ2L5B7_9PROT</name>
<dbReference type="InterPro" id="IPR036291">
    <property type="entry name" value="NAD(P)-bd_dom_sf"/>
</dbReference>
<evidence type="ECO:0000313" key="3">
    <source>
        <dbReference type="Proteomes" id="UP000602381"/>
    </source>
</evidence>
<dbReference type="SUPFAM" id="SSF51735">
    <property type="entry name" value="NAD(P)-binding Rossmann-fold domains"/>
    <property type="match status" value="1"/>
</dbReference>
<protein>
    <submittedName>
        <fullName evidence="2">CoA-binding protein</fullName>
    </submittedName>
</protein>
<dbReference type="Gene3D" id="3.40.50.720">
    <property type="entry name" value="NAD(P)-binding Rossmann-like Domain"/>
    <property type="match status" value="1"/>
</dbReference>
<dbReference type="InterPro" id="IPR003781">
    <property type="entry name" value="CoA-bd"/>
</dbReference>
<dbReference type="Proteomes" id="UP000602381">
    <property type="component" value="Unassembled WGS sequence"/>
</dbReference>
<organism evidence="2 3">
    <name type="scientific">Iodidimonas muriae</name>
    <dbReference type="NCBI Taxonomy" id="261467"/>
    <lineage>
        <taxon>Bacteria</taxon>
        <taxon>Pseudomonadati</taxon>
        <taxon>Pseudomonadota</taxon>
        <taxon>Alphaproteobacteria</taxon>
        <taxon>Iodidimonadales</taxon>
        <taxon>Iodidimonadaceae</taxon>
        <taxon>Iodidimonas</taxon>
    </lineage>
</organism>